<name>A0A5B0WRD5_9GAMM</name>
<protein>
    <submittedName>
        <fullName evidence="2">Uncharacterized protein</fullName>
    </submittedName>
</protein>
<feature type="signal peptide" evidence="1">
    <location>
        <begin position="1"/>
        <end position="30"/>
    </location>
</feature>
<comment type="caution">
    <text evidence="2">The sequence shown here is derived from an EMBL/GenBank/DDBJ whole genome shotgun (WGS) entry which is preliminary data.</text>
</comment>
<feature type="chain" id="PRO_5022712745" evidence="1">
    <location>
        <begin position="31"/>
        <end position="405"/>
    </location>
</feature>
<accession>A0A5B0WRD5</accession>
<sequence>MKDTIYISFLFRPTLLVFFVLIGISGAARADTWQPVTSPEQLQQIMSDTRMSATLKEGITATGQYNADGTGTVSAWGETFQRRWHINADNTLCIDYGKRQDCLKVEQHTTRDGLYRATNLATGASQEFSVQRQGEPLVLTSPAARQGSAAAPSADELAKSLANPNTPLATLNFKLQYRTFDGDLPGASDESGTSLLFQPAFPFPLDNGDTVFFRPAFPIQFDQSIFEGEAGFDSVSGLGDIAFDLAYGRTNKETGLVWAAGMIASLPTATEDELGFDRWTAGPELLVAKLSANAVLGALTTYQTDFAGSGDLDVSTFTVNAIAIFLPGGGWNVGTVPIMTYDEENSQWTVPVNLQVGKTVILGGRPWKFGVEVNYYVEQADAFGPEWMVGFNFGPVVDNIFAGWF</sequence>
<dbReference type="Proteomes" id="UP000323708">
    <property type="component" value="Unassembled WGS sequence"/>
</dbReference>
<evidence type="ECO:0000313" key="3">
    <source>
        <dbReference type="Proteomes" id="UP000323708"/>
    </source>
</evidence>
<dbReference type="EMBL" id="VTUX01000009">
    <property type="protein sequence ID" value="KAA1188875.1"/>
    <property type="molecule type" value="Genomic_DNA"/>
</dbReference>
<organism evidence="2 3">
    <name type="scientific">Pseudohalioglobus sediminis</name>
    <dbReference type="NCBI Taxonomy" id="2606449"/>
    <lineage>
        <taxon>Bacteria</taxon>
        <taxon>Pseudomonadati</taxon>
        <taxon>Pseudomonadota</taxon>
        <taxon>Gammaproteobacteria</taxon>
        <taxon>Cellvibrionales</taxon>
        <taxon>Halieaceae</taxon>
        <taxon>Pseudohalioglobus</taxon>
    </lineage>
</organism>
<keyword evidence="3" id="KW-1185">Reference proteome</keyword>
<evidence type="ECO:0000313" key="2">
    <source>
        <dbReference type="EMBL" id="KAA1188875.1"/>
    </source>
</evidence>
<evidence type="ECO:0000256" key="1">
    <source>
        <dbReference type="SAM" id="SignalP"/>
    </source>
</evidence>
<proteinExistence type="predicted"/>
<dbReference type="RefSeq" id="WP_149612638.1">
    <property type="nucleotide sequence ID" value="NZ_VTUX01000009.1"/>
</dbReference>
<dbReference type="AlphaFoldDB" id="A0A5B0WRD5"/>
<reference evidence="2 3" key="1">
    <citation type="submission" date="2019-09" db="EMBL/GenBank/DDBJ databases">
        <authorList>
            <person name="Chen X.-Y."/>
        </authorList>
    </citation>
    <scope>NUCLEOTIDE SEQUENCE [LARGE SCALE GENOMIC DNA]</scope>
    <source>
        <strain evidence="2 3">NY5</strain>
    </source>
</reference>
<gene>
    <name evidence="2" type="ORF">F0M18_16865</name>
</gene>
<keyword evidence="1" id="KW-0732">Signal</keyword>